<name>A0A927CIV5_9BACL</name>
<comment type="caution">
    <text evidence="1">The sequence shown here is derived from an EMBL/GenBank/DDBJ whole genome shotgun (WGS) entry which is preliminary data.</text>
</comment>
<dbReference type="InterPro" id="IPR027417">
    <property type="entry name" value="P-loop_NTPase"/>
</dbReference>
<organism evidence="1 2">
    <name type="scientific">Paenibacillus oceani</name>
    <dbReference type="NCBI Taxonomy" id="2772510"/>
    <lineage>
        <taxon>Bacteria</taxon>
        <taxon>Bacillati</taxon>
        <taxon>Bacillota</taxon>
        <taxon>Bacilli</taxon>
        <taxon>Bacillales</taxon>
        <taxon>Paenibacillaceae</taxon>
        <taxon>Paenibacillus</taxon>
    </lineage>
</organism>
<dbReference type="SUPFAM" id="SSF53795">
    <property type="entry name" value="PEP carboxykinase-like"/>
    <property type="match status" value="1"/>
</dbReference>
<evidence type="ECO:0000313" key="2">
    <source>
        <dbReference type="Proteomes" id="UP000639396"/>
    </source>
</evidence>
<proteinExistence type="predicted"/>
<protein>
    <submittedName>
        <fullName evidence="1">Aldolase</fullName>
    </submittedName>
</protein>
<dbReference type="Gene3D" id="3.40.50.300">
    <property type="entry name" value="P-loop containing nucleotide triphosphate hydrolases"/>
    <property type="match status" value="1"/>
</dbReference>
<dbReference type="AlphaFoldDB" id="A0A927CIV5"/>
<dbReference type="EMBL" id="JACXJA010000061">
    <property type="protein sequence ID" value="MBD2866515.1"/>
    <property type="molecule type" value="Genomic_DNA"/>
</dbReference>
<keyword evidence="2" id="KW-1185">Reference proteome</keyword>
<gene>
    <name evidence="1" type="ORF">IDH45_31545</name>
</gene>
<sequence length="307" mass="33889">MIPTAKRNAYRAFGLRFSSDLALPELISIDDEEGAPDVEIRIADLSGIWDDSLFHDSYYAGKDGHIYFHLPGIAHVCIRGGREILVSPLAGSDENQVRLYVLGSCMGALLMQRRILPLHGSAVVVDGKAYAFVGESGAGKSTLAAAFVRQGYSLVSDDVIAVSLSHEGTPVVTPSYPQQKLWQESLTGFGMQTDQYAPLYGGVNKYAIPVKNRFYSSPVPLGGIFELLPARDDLYVHQLEGLEKLPVFRFHTYRSMLIPILQLEKWHFHMSASISTQVRVYQVRRSASSFAPEQLLARIVDSINKGA</sequence>
<dbReference type="Proteomes" id="UP000639396">
    <property type="component" value="Unassembled WGS sequence"/>
</dbReference>
<accession>A0A927CIV5</accession>
<evidence type="ECO:0000313" key="1">
    <source>
        <dbReference type="EMBL" id="MBD2866515.1"/>
    </source>
</evidence>
<reference evidence="1" key="1">
    <citation type="submission" date="2020-09" db="EMBL/GenBank/DDBJ databases">
        <title>A novel bacterium of genus Paenibacillus, isolated from South China Sea.</title>
        <authorList>
            <person name="Huang H."/>
            <person name="Mo K."/>
            <person name="Hu Y."/>
        </authorList>
    </citation>
    <scope>NUCLEOTIDE SEQUENCE</scope>
    <source>
        <strain evidence="1">IB182363</strain>
    </source>
</reference>